<evidence type="ECO:0000313" key="2">
    <source>
        <dbReference type="EMBL" id="QNO50127.1"/>
    </source>
</evidence>
<dbReference type="EMBL" id="MT631396">
    <property type="protein sequence ID" value="QNO49775.1"/>
    <property type="molecule type" value="Genomic_DNA"/>
</dbReference>
<organism evidence="2">
    <name type="scientific">Candidatus Methanogaster sp. ANME-2c ERB4</name>
    <dbReference type="NCBI Taxonomy" id="2759911"/>
    <lineage>
        <taxon>Archaea</taxon>
        <taxon>Methanobacteriati</taxon>
        <taxon>Methanobacteriota</taxon>
        <taxon>Stenosarchaea group</taxon>
        <taxon>Methanomicrobia</taxon>
        <taxon>Methanosarcinales</taxon>
        <taxon>ANME-2 cluster</taxon>
        <taxon>Candidatus Methanogasteraceae</taxon>
        <taxon>Candidatus Methanogaster</taxon>
    </lineage>
</organism>
<name>A0A7G9YQ43_9EURY</name>
<sequence>MNSENFKELPDCELIKVLAEKPIKDTTSILTFLADWMTSASA</sequence>
<accession>A0A7G9YQ43</accession>
<protein>
    <submittedName>
        <fullName evidence="2">Uncharacterized protein</fullName>
    </submittedName>
</protein>
<evidence type="ECO:0000313" key="1">
    <source>
        <dbReference type="EMBL" id="QNO49775.1"/>
    </source>
</evidence>
<gene>
    <name evidence="1" type="ORF">DMFPCFDI_00018</name>
    <name evidence="2" type="ORF">GDOAKEED_00031</name>
</gene>
<proteinExistence type="predicted"/>
<dbReference type="EMBL" id="MT631405">
    <property type="protein sequence ID" value="QNO50127.1"/>
    <property type="molecule type" value="Genomic_DNA"/>
</dbReference>
<dbReference type="AlphaFoldDB" id="A0A7G9YQ43"/>
<reference evidence="2" key="1">
    <citation type="submission" date="2020-06" db="EMBL/GenBank/DDBJ databases">
        <title>Unique genomic features of the anaerobic methanotrophic archaea.</title>
        <authorList>
            <person name="Chadwick G.L."/>
            <person name="Skennerton C.T."/>
            <person name="Laso-Perez R."/>
            <person name="Leu A.O."/>
            <person name="Speth D.R."/>
            <person name="Yu H."/>
            <person name="Morgan-Lang C."/>
            <person name="Hatzenpichler R."/>
            <person name="Goudeau D."/>
            <person name="Malmstrom R."/>
            <person name="Brazelton W.J."/>
            <person name="Woyke T."/>
            <person name="Hallam S.J."/>
            <person name="Tyson G.W."/>
            <person name="Wegener G."/>
            <person name="Boetius A."/>
            <person name="Orphan V."/>
        </authorList>
    </citation>
    <scope>NUCLEOTIDE SEQUENCE</scope>
</reference>